<evidence type="ECO:0000313" key="2">
    <source>
        <dbReference type="Proteomes" id="UP000240418"/>
    </source>
</evidence>
<dbReference type="OrthoDB" id="7360198at2"/>
<organism evidence="1 2">
    <name type="scientific">Shimia abyssi</name>
    <dbReference type="NCBI Taxonomy" id="1662395"/>
    <lineage>
        <taxon>Bacteria</taxon>
        <taxon>Pseudomonadati</taxon>
        <taxon>Pseudomonadota</taxon>
        <taxon>Alphaproteobacteria</taxon>
        <taxon>Rhodobacterales</taxon>
        <taxon>Roseobacteraceae</taxon>
    </lineage>
</organism>
<evidence type="ECO:0000313" key="1">
    <source>
        <dbReference type="EMBL" id="PSL21658.1"/>
    </source>
</evidence>
<reference evidence="1 2" key="1">
    <citation type="submission" date="2018-03" db="EMBL/GenBank/DDBJ databases">
        <title>Genomic Encyclopedia of Archaeal and Bacterial Type Strains, Phase II (KMG-II): from individual species to whole genera.</title>
        <authorList>
            <person name="Goeker M."/>
        </authorList>
    </citation>
    <scope>NUCLEOTIDE SEQUENCE [LARGE SCALE GENOMIC DNA]</scope>
    <source>
        <strain evidence="1 2">DSM 100673</strain>
    </source>
</reference>
<comment type="caution">
    <text evidence="1">The sequence shown here is derived from an EMBL/GenBank/DDBJ whole genome shotgun (WGS) entry which is preliminary data.</text>
</comment>
<dbReference type="RefSeq" id="WP_106606399.1">
    <property type="nucleotide sequence ID" value="NZ_PYGJ01000001.1"/>
</dbReference>
<keyword evidence="2" id="KW-1185">Reference proteome</keyword>
<name>A0A2P8FIX7_9RHOB</name>
<dbReference type="Proteomes" id="UP000240418">
    <property type="component" value="Unassembled WGS sequence"/>
</dbReference>
<accession>A0A2P8FIX7</accession>
<dbReference type="AlphaFoldDB" id="A0A2P8FIX7"/>
<proteinExistence type="predicted"/>
<dbReference type="EMBL" id="PYGJ01000001">
    <property type="protein sequence ID" value="PSL21658.1"/>
    <property type="molecule type" value="Genomic_DNA"/>
</dbReference>
<protein>
    <submittedName>
        <fullName evidence="1">Uncharacterized protein</fullName>
    </submittedName>
</protein>
<sequence>MRRFALILGVLAGSAGAQEWQKATGEDAHAFLKDQIVDYGSAWQRFYASGRTLYNAGHDSWGTWRVQGDQYCSQWPPSGLWDCYDVMLHSGTDIRFVGSDGSTTDGRRRP</sequence>
<gene>
    <name evidence="1" type="ORF">CLV88_10182</name>
</gene>